<dbReference type="PANTHER" id="PTHR35089">
    <property type="entry name" value="CHAPERONE PROTEIN SKP"/>
    <property type="match status" value="1"/>
</dbReference>
<dbReference type="EMBL" id="SLUI01000002">
    <property type="protein sequence ID" value="TCL39267.1"/>
    <property type="molecule type" value="Genomic_DNA"/>
</dbReference>
<evidence type="ECO:0000256" key="2">
    <source>
        <dbReference type="ARBA" id="ARBA00022729"/>
    </source>
</evidence>
<dbReference type="RefSeq" id="WP_132075516.1">
    <property type="nucleotide sequence ID" value="NZ_SLUI01000002.1"/>
</dbReference>
<evidence type="ECO:0000313" key="5">
    <source>
        <dbReference type="Proteomes" id="UP000295063"/>
    </source>
</evidence>
<keyword evidence="5" id="KW-1185">Reference proteome</keyword>
<proteinExistence type="inferred from homology"/>
<evidence type="ECO:0000256" key="1">
    <source>
        <dbReference type="ARBA" id="ARBA00009091"/>
    </source>
</evidence>
<feature type="compositionally biased region" description="Basic and acidic residues" evidence="3">
    <location>
        <begin position="68"/>
        <end position="78"/>
    </location>
</feature>
<dbReference type="Gene3D" id="3.30.910.20">
    <property type="entry name" value="Skp domain"/>
    <property type="match status" value="1"/>
</dbReference>
<organism evidence="4 5">
    <name type="scientific">Anaerospora hongkongensis</name>
    <dbReference type="NCBI Taxonomy" id="244830"/>
    <lineage>
        <taxon>Bacteria</taxon>
        <taxon>Bacillati</taxon>
        <taxon>Bacillota</taxon>
        <taxon>Negativicutes</taxon>
        <taxon>Selenomonadales</taxon>
        <taxon>Sporomusaceae</taxon>
        <taxon>Anaerospora</taxon>
    </lineage>
</organism>
<feature type="region of interest" description="Disordered" evidence="3">
    <location>
        <begin position="68"/>
        <end position="96"/>
    </location>
</feature>
<gene>
    <name evidence="4" type="ORF">EV210_102180</name>
</gene>
<comment type="similarity">
    <text evidence="1">Belongs to the Skp family.</text>
</comment>
<accession>A0A4R1Q4Q3</accession>
<dbReference type="GO" id="GO:0051082">
    <property type="term" value="F:unfolded protein binding"/>
    <property type="evidence" value="ECO:0007669"/>
    <property type="project" value="InterPro"/>
</dbReference>
<dbReference type="Proteomes" id="UP000295063">
    <property type="component" value="Unassembled WGS sequence"/>
</dbReference>
<evidence type="ECO:0000256" key="3">
    <source>
        <dbReference type="SAM" id="MobiDB-lite"/>
    </source>
</evidence>
<dbReference type="OrthoDB" id="1684317at2"/>
<dbReference type="Pfam" id="PF03938">
    <property type="entry name" value="OmpH"/>
    <property type="match status" value="1"/>
</dbReference>
<dbReference type="SUPFAM" id="SSF111384">
    <property type="entry name" value="OmpH-like"/>
    <property type="match status" value="1"/>
</dbReference>
<reference evidence="4 5" key="1">
    <citation type="submission" date="2019-03" db="EMBL/GenBank/DDBJ databases">
        <title>Genomic Encyclopedia of Type Strains, Phase IV (KMG-IV): sequencing the most valuable type-strain genomes for metagenomic binning, comparative biology and taxonomic classification.</title>
        <authorList>
            <person name="Goeker M."/>
        </authorList>
    </citation>
    <scope>NUCLEOTIDE SEQUENCE [LARGE SCALE GENOMIC DNA]</scope>
    <source>
        <strain evidence="4 5">DSM 15969</strain>
    </source>
</reference>
<name>A0A4R1Q4Q3_9FIRM</name>
<evidence type="ECO:0000313" key="4">
    <source>
        <dbReference type="EMBL" id="TCL39267.1"/>
    </source>
</evidence>
<keyword evidence="2" id="KW-0732">Signal</keyword>
<comment type="caution">
    <text evidence="4">The sequence shown here is derived from an EMBL/GenBank/DDBJ whole genome shotgun (WGS) entry which is preliminary data.</text>
</comment>
<dbReference type="SMART" id="SM00935">
    <property type="entry name" value="OmpH"/>
    <property type="match status" value="1"/>
</dbReference>
<feature type="compositionally biased region" description="Polar residues" evidence="3">
    <location>
        <begin position="81"/>
        <end position="96"/>
    </location>
</feature>
<dbReference type="PANTHER" id="PTHR35089:SF1">
    <property type="entry name" value="CHAPERONE PROTEIN SKP"/>
    <property type="match status" value="1"/>
</dbReference>
<protein>
    <submittedName>
        <fullName evidence="4">Outer membrane protein</fullName>
    </submittedName>
</protein>
<dbReference type="InterPro" id="IPR024930">
    <property type="entry name" value="Skp_dom_sf"/>
</dbReference>
<sequence>MLNLKKRVSVIFIATLILALGVIGWGAIQPAAVSAAKAPASTIGIVDYGKLIDQHPDADKADAALKAENEQARQEYESKAASLNDQEKQQLGNQLSQRVEMKREQLLGDIMDKVDAAVKAVADEKGLSIVVHKSAIVSGGVDITNDVLAKVKKTK</sequence>
<dbReference type="GO" id="GO:0005829">
    <property type="term" value="C:cytosol"/>
    <property type="evidence" value="ECO:0007669"/>
    <property type="project" value="TreeGrafter"/>
</dbReference>
<dbReference type="AlphaFoldDB" id="A0A4R1Q4Q3"/>
<dbReference type="InterPro" id="IPR005632">
    <property type="entry name" value="Chaperone_Skp"/>
</dbReference>
<dbReference type="GO" id="GO:0050821">
    <property type="term" value="P:protein stabilization"/>
    <property type="evidence" value="ECO:0007669"/>
    <property type="project" value="TreeGrafter"/>
</dbReference>